<dbReference type="Pfam" id="PF00582">
    <property type="entry name" value="Usp"/>
    <property type="match status" value="2"/>
</dbReference>
<dbReference type="AlphaFoldDB" id="A0A934RDP0"/>
<comment type="caution">
    <text evidence="3">The sequence shown here is derived from an EMBL/GenBank/DDBJ whole genome shotgun (WGS) entry which is preliminary data.</text>
</comment>
<feature type="domain" description="UspA" evidence="2">
    <location>
        <begin position="4"/>
        <end position="136"/>
    </location>
</feature>
<sequence>MKRFQKILVPLQFVESDRAVITMVSHLARWSEPSSITFCHFSPKVDIPESLMESHPWLLEPIDEKARERMEKAVLETGLFPDPSIIDFHVEEANPVSRSLELVIEKDCDLLVTGSERSDIAVRLARKAPCSVCVVPAAIPEEIRTTMVATDFSEYSRQAFEIGSALSRVIGSGGPKLVYVSQIHKGHRWGILPKDEIVKANEKYARSKMAEFCESLDPPPAEEQRVIHHHESVPFGVLDYVNQNGIDCIVAGCRGRDALSAVLLGSVVEQILESSTVPVLAVKAKGTGRGFLESILGIGE</sequence>
<dbReference type="Proteomes" id="UP000658278">
    <property type="component" value="Unassembled WGS sequence"/>
</dbReference>
<dbReference type="InterPro" id="IPR006016">
    <property type="entry name" value="UspA"/>
</dbReference>
<dbReference type="InterPro" id="IPR006015">
    <property type="entry name" value="Universal_stress_UspA"/>
</dbReference>
<evidence type="ECO:0000313" key="4">
    <source>
        <dbReference type="Proteomes" id="UP000658278"/>
    </source>
</evidence>
<comment type="similarity">
    <text evidence="1">Belongs to the universal stress protein A family.</text>
</comment>
<protein>
    <submittedName>
        <fullName evidence="3">Universal stress protein</fullName>
    </submittedName>
</protein>
<accession>A0A934RDP0</accession>
<name>A0A934RDP0_9BACT</name>
<dbReference type="PANTHER" id="PTHR46268">
    <property type="entry name" value="STRESS RESPONSE PROTEIN NHAX"/>
    <property type="match status" value="1"/>
</dbReference>
<evidence type="ECO:0000313" key="3">
    <source>
        <dbReference type="EMBL" id="MBK1826515.1"/>
    </source>
</evidence>
<dbReference type="Gene3D" id="3.40.50.620">
    <property type="entry name" value="HUPs"/>
    <property type="match status" value="2"/>
</dbReference>
<gene>
    <name evidence="3" type="ORF">JIN81_05760</name>
</gene>
<feature type="domain" description="UspA" evidence="2">
    <location>
        <begin position="144"/>
        <end position="283"/>
    </location>
</feature>
<dbReference type="PRINTS" id="PR01438">
    <property type="entry name" value="UNVRSLSTRESS"/>
</dbReference>
<dbReference type="EMBL" id="JAENII010000003">
    <property type="protein sequence ID" value="MBK1826515.1"/>
    <property type="molecule type" value="Genomic_DNA"/>
</dbReference>
<dbReference type="PANTHER" id="PTHR46268:SF6">
    <property type="entry name" value="UNIVERSAL STRESS PROTEIN UP12"/>
    <property type="match status" value="1"/>
</dbReference>
<reference evidence="3" key="1">
    <citation type="submission" date="2021-01" db="EMBL/GenBank/DDBJ databases">
        <title>Modified the classification status of verrucomicrobia.</title>
        <authorList>
            <person name="Feng X."/>
        </authorList>
    </citation>
    <scope>NUCLEOTIDE SEQUENCE</scope>
    <source>
        <strain evidence="3">KCTC 22201</strain>
    </source>
</reference>
<keyword evidence="4" id="KW-1185">Reference proteome</keyword>
<organism evidence="3 4">
    <name type="scientific">Haloferula rosea</name>
    <dbReference type="NCBI Taxonomy" id="490093"/>
    <lineage>
        <taxon>Bacteria</taxon>
        <taxon>Pseudomonadati</taxon>
        <taxon>Verrucomicrobiota</taxon>
        <taxon>Verrucomicrobiia</taxon>
        <taxon>Verrucomicrobiales</taxon>
        <taxon>Verrucomicrobiaceae</taxon>
        <taxon>Haloferula</taxon>
    </lineage>
</organism>
<dbReference type="CDD" id="cd00293">
    <property type="entry name" value="USP-like"/>
    <property type="match status" value="2"/>
</dbReference>
<evidence type="ECO:0000259" key="2">
    <source>
        <dbReference type="Pfam" id="PF00582"/>
    </source>
</evidence>
<dbReference type="RefSeq" id="WP_200277545.1">
    <property type="nucleotide sequence ID" value="NZ_JAENII010000003.1"/>
</dbReference>
<dbReference type="InterPro" id="IPR014729">
    <property type="entry name" value="Rossmann-like_a/b/a_fold"/>
</dbReference>
<dbReference type="SUPFAM" id="SSF52402">
    <property type="entry name" value="Adenine nucleotide alpha hydrolases-like"/>
    <property type="match status" value="2"/>
</dbReference>
<proteinExistence type="inferred from homology"/>
<evidence type="ECO:0000256" key="1">
    <source>
        <dbReference type="ARBA" id="ARBA00008791"/>
    </source>
</evidence>